<dbReference type="EMBL" id="JAGFNK010000038">
    <property type="protein sequence ID" value="KAI9510630.1"/>
    <property type="molecule type" value="Genomic_DNA"/>
</dbReference>
<name>A0ACC0UH40_9AGAM</name>
<sequence>MPREHQIWNRTNCCESILYLILRPFRIRCNAKPWPSASKTGARAMIEGQRKVFLEILCANHLRYKIKGPSLAVKPSYPTPREMYNDSYGRPQQEASSSSSSVRGENAANDQPSSRIDFQFDGTLYDAPQSGPRYHQFSQGPQSQGAFKQPILPLPRDAGHVYGGGPSREHAPTSTVASSSSWDGTGHRAIPYGQPMSINGQATSTRVIFAGNPPTVTTYPPTFQPGPPPPQGAHAGQNAQGMFNFLWQMLDCWAVPEGDDLLRLTVLLKKVRN</sequence>
<dbReference type="Proteomes" id="UP001207468">
    <property type="component" value="Unassembled WGS sequence"/>
</dbReference>
<gene>
    <name evidence="1" type="ORF">F5148DRAFT_548810</name>
</gene>
<keyword evidence="2" id="KW-1185">Reference proteome</keyword>
<evidence type="ECO:0000313" key="1">
    <source>
        <dbReference type="EMBL" id="KAI9510630.1"/>
    </source>
</evidence>
<proteinExistence type="predicted"/>
<reference evidence="1" key="1">
    <citation type="submission" date="2021-03" db="EMBL/GenBank/DDBJ databases">
        <title>Evolutionary priming and transition to the ectomycorrhizal habit in an iconic lineage of mushroom-forming fungi: is preadaptation a requirement?</title>
        <authorList>
            <consortium name="DOE Joint Genome Institute"/>
            <person name="Looney B.P."/>
            <person name="Miyauchi S."/>
            <person name="Morin E."/>
            <person name="Drula E."/>
            <person name="Courty P.E."/>
            <person name="Chicoki N."/>
            <person name="Fauchery L."/>
            <person name="Kohler A."/>
            <person name="Kuo A."/>
            <person name="LaButti K."/>
            <person name="Pangilinan J."/>
            <person name="Lipzen A."/>
            <person name="Riley R."/>
            <person name="Andreopoulos W."/>
            <person name="He G."/>
            <person name="Johnson J."/>
            <person name="Barry K.W."/>
            <person name="Grigoriev I.V."/>
            <person name="Nagy L."/>
            <person name="Hibbett D."/>
            <person name="Henrissat B."/>
            <person name="Matheny P.B."/>
            <person name="Labbe J."/>
            <person name="Martin A.F."/>
        </authorList>
    </citation>
    <scope>NUCLEOTIDE SEQUENCE</scope>
    <source>
        <strain evidence="1">BPL698</strain>
    </source>
</reference>
<accession>A0ACC0UH40</accession>
<protein>
    <submittedName>
        <fullName evidence="1">Uncharacterized protein</fullName>
    </submittedName>
</protein>
<evidence type="ECO:0000313" key="2">
    <source>
        <dbReference type="Proteomes" id="UP001207468"/>
    </source>
</evidence>
<organism evidence="1 2">
    <name type="scientific">Russula earlei</name>
    <dbReference type="NCBI Taxonomy" id="71964"/>
    <lineage>
        <taxon>Eukaryota</taxon>
        <taxon>Fungi</taxon>
        <taxon>Dikarya</taxon>
        <taxon>Basidiomycota</taxon>
        <taxon>Agaricomycotina</taxon>
        <taxon>Agaricomycetes</taxon>
        <taxon>Russulales</taxon>
        <taxon>Russulaceae</taxon>
        <taxon>Russula</taxon>
    </lineage>
</organism>
<comment type="caution">
    <text evidence="1">The sequence shown here is derived from an EMBL/GenBank/DDBJ whole genome shotgun (WGS) entry which is preliminary data.</text>
</comment>